<sequence length="77" mass="9291">MVFHYCENQTITVVMNNQIDINYRGYKVHKAENKYIIMQLINIPEKRYEVIQMADTLDEAKKIVDYMIASRYWKQAN</sequence>
<dbReference type="Proteomes" id="UP000245535">
    <property type="component" value="Unassembled WGS sequence"/>
</dbReference>
<name>A0A315Z657_SEDFL</name>
<keyword evidence="2" id="KW-1185">Reference proteome</keyword>
<gene>
    <name evidence="1" type="ORF">BC781_106103</name>
</gene>
<accession>A0A315Z657</accession>
<evidence type="ECO:0000313" key="1">
    <source>
        <dbReference type="EMBL" id="PWJ39202.1"/>
    </source>
</evidence>
<evidence type="ECO:0000313" key="2">
    <source>
        <dbReference type="Proteomes" id="UP000245535"/>
    </source>
</evidence>
<dbReference type="AlphaFoldDB" id="A0A315Z657"/>
<comment type="caution">
    <text evidence="1">The sequence shown here is derived from an EMBL/GenBank/DDBJ whole genome shotgun (WGS) entry which is preliminary data.</text>
</comment>
<reference evidence="1 2" key="1">
    <citation type="submission" date="2018-03" db="EMBL/GenBank/DDBJ databases">
        <title>Genomic Encyclopedia of Archaeal and Bacterial Type Strains, Phase II (KMG-II): from individual species to whole genera.</title>
        <authorList>
            <person name="Goeker M."/>
        </authorList>
    </citation>
    <scope>NUCLEOTIDE SEQUENCE [LARGE SCALE GENOMIC DNA]</scope>
    <source>
        <strain evidence="1 2">DSM 28229</strain>
    </source>
</reference>
<proteinExistence type="predicted"/>
<dbReference type="EMBL" id="QGDO01000006">
    <property type="protein sequence ID" value="PWJ39202.1"/>
    <property type="molecule type" value="Genomic_DNA"/>
</dbReference>
<organism evidence="1 2">
    <name type="scientific">Sediminitomix flava</name>
    <dbReference type="NCBI Taxonomy" id="379075"/>
    <lineage>
        <taxon>Bacteria</taxon>
        <taxon>Pseudomonadati</taxon>
        <taxon>Bacteroidota</taxon>
        <taxon>Cytophagia</taxon>
        <taxon>Cytophagales</taxon>
        <taxon>Flammeovirgaceae</taxon>
        <taxon>Sediminitomix</taxon>
    </lineage>
</organism>
<protein>
    <submittedName>
        <fullName evidence="1">Uncharacterized protein</fullName>
    </submittedName>
</protein>